<name>A0A5S6QF61_TRIMR</name>
<dbReference type="PANTHER" id="PTHR45913">
    <property type="entry name" value="EPM2A-INTERACTING PROTEIN 1"/>
    <property type="match status" value="1"/>
</dbReference>
<evidence type="ECO:0000313" key="2">
    <source>
        <dbReference type="WBParaSite" id="TMUE_1000005824.1"/>
    </source>
</evidence>
<dbReference type="Proteomes" id="UP000046395">
    <property type="component" value="Unassembled WGS sequence"/>
</dbReference>
<sequence length="315" mass="36059">MANDVEETLCDFLKATQFSLQLDESTLPGNEALLLAYVRFIKAEKLVQEMLIARELEKQIPLTNTVSVATDGAPSMIGSQRCFIALLKQVVPDVVAIHCVIHREHLVAKGLGDRLNSSLQLVITAINKIKTNSLNDGLFRKLCEETDAEYNRLLLHTEVRWLSKGACLTRFYCLFDAVLNFFANHDNTLHEKLKKRDDLNLITPRAVVSAFVKKLALFRRNLARREFHQFPNLCAMKEKAEIQDDEVEAYCQHLDMMHQDFSVRYEDVLGMEVPSWAIDPFADVDDAELRFQEEFMELQANDELKVKFKSGCQAF</sequence>
<proteinExistence type="predicted"/>
<dbReference type="WBParaSite" id="TMUE_1000005824.1">
    <property type="protein sequence ID" value="TMUE_1000005824.1"/>
    <property type="gene ID" value="WBGene00288372"/>
</dbReference>
<accession>A0A5S6QF61</accession>
<dbReference type="PANTHER" id="PTHR45913:SF22">
    <property type="entry name" value="SCAN BOX DOMAIN-CONTAINING PROTEIN"/>
    <property type="match status" value="1"/>
</dbReference>
<organism evidence="1 2">
    <name type="scientific">Trichuris muris</name>
    <name type="common">Mouse whipworm</name>
    <dbReference type="NCBI Taxonomy" id="70415"/>
    <lineage>
        <taxon>Eukaryota</taxon>
        <taxon>Metazoa</taxon>
        <taxon>Ecdysozoa</taxon>
        <taxon>Nematoda</taxon>
        <taxon>Enoplea</taxon>
        <taxon>Dorylaimia</taxon>
        <taxon>Trichinellida</taxon>
        <taxon>Trichuridae</taxon>
        <taxon>Trichuris</taxon>
    </lineage>
</organism>
<evidence type="ECO:0000313" key="1">
    <source>
        <dbReference type="Proteomes" id="UP000046395"/>
    </source>
</evidence>
<keyword evidence="1" id="KW-1185">Reference proteome</keyword>
<protein>
    <submittedName>
        <fullName evidence="2">DUF4371 domain-containing protein</fullName>
    </submittedName>
</protein>
<dbReference type="AlphaFoldDB" id="A0A5S6QF61"/>
<reference evidence="2" key="1">
    <citation type="submission" date="2019-12" db="UniProtKB">
        <authorList>
            <consortium name="WormBaseParasite"/>
        </authorList>
    </citation>
    <scope>IDENTIFICATION</scope>
</reference>